<proteinExistence type="predicted"/>
<evidence type="ECO:0000313" key="1">
    <source>
        <dbReference type="EMBL" id="KAI0027157.1"/>
    </source>
</evidence>
<dbReference type="Proteomes" id="UP000814128">
    <property type="component" value="Unassembled WGS sequence"/>
</dbReference>
<gene>
    <name evidence="1" type="ORF">K488DRAFT_62546</name>
</gene>
<sequence length="49" mass="5842">WEHRAWRFIEAYSEGLEAKAAQKQVKEFSSRRYASHRRIPEHVAQALDT</sequence>
<comment type="caution">
    <text evidence="1">The sequence shown here is derived from an EMBL/GenBank/DDBJ whole genome shotgun (WGS) entry which is preliminary data.</text>
</comment>
<organism evidence="1 2">
    <name type="scientific">Vararia minispora EC-137</name>
    <dbReference type="NCBI Taxonomy" id="1314806"/>
    <lineage>
        <taxon>Eukaryota</taxon>
        <taxon>Fungi</taxon>
        <taxon>Dikarya</taxon>
        <taxon>Basidiomycota</taxon>
        <taxon>Agaricomycotina</taxon>
        <taxon>Agaricomycetes</taxon>
        <taxon>Russulales</taxon>
        <taxon>Lachnocladiaceae</taxon>
        <taxon>Vararia</taxon>
    </lineage>
</organism>
<protein>
    <submittedName>
        <fullName evidence="1">Uncharacterized protein</fullName>
    </submittedName>
</protein>
<feature type="non-terminal residue" evidence="1">
    <location>
        <position position="1"/>
    </location>
</feature>
<dbReference type="EMBL" id="MU273982">
    <property type="protein sequence ID" value="KAI0027157.1"/>
    <property type="molecule type" value="Genomic_DNA"/>
</dbReference>
<reference evidence="1" key="1">
    <citation type="submission" date="2021-02" db="EMBL/GenBank/DDBJ databases">
        <authorList>
            <consortium name="DOE Joint Genome Institute"/>
            <person name="Ahrendt S."/>
            <person name="Looney B.P."/>
            <person name="Miyauchi S."/>
            <person name="Morin E."/>
            <person name="Drula E."/>
            <person name="Courty P.E."/>
            <person name="Chicoki N."/>
            <person name="Fauchery L."/>
            <person name="Kohler A."/>
            <person name="Kuo A."/>
            <person name="Labutti K."/>
            <person name="Pangilinan J."/>
            <person name="Lipzen A."/>
            <person name="Riley R."/>
            <person name="Andreopoulos W."/>
            <person name="He G."/>
            <person name="Johnson J."/>
            <person name="Barry K.W."/>
            <person name="Grigoriev I.V."/>
            <person name="Nagy L."/>
            <person name="Hibbett D."/>
            <person name="Henrissat B."/>
            <person name="Matheny P.B."/>
            <person name="Labbe J."/>
            <person name="Martin F."/>
        </authorList>
    </citation>
    <scope>NUCLEOTIDE SEQUENCE</scope>
    <source>
        <strain evidence="1">EC-137</strain>
    </source>
</reference>
<reference evidence="1" key="2">
    <citation type="journal article" date="2022" name="New Phytol.">
        <title>Evolutionary transition to the ectomycorrhizal habit in the genomes of a hyperdiverse lineage of mushroom-forming fungi.</title>
        <authorList>
            <person name="Looney B."/>
            <person name="Miyauchi S."/>
            <person name="Morin E."/>
            <person name="Drula E."/>
            <person name="Courty P.E."/>
            <person name="Kohler A."/>
            <person name="Kuo A."/>
            <person name="LaButti K."/>
            <person name="Pangilinan J."/>
            <person name="Lipzen A."/>
            <person name="Riley R."/>
            <person name="Andreopoulos W."/>
            <person name="He G."/>
            <person name="Johnson J."/>
            <person name="Nolan M."/>
            <person name="Tritt A."/>
            <person name="Barry K.W."/>
            <person name="Grigoriev I.V."/>
            <person name="Nagy L.G."/>
            <person name="Hibbett D."/>
            <person name="Henrissat B."/>
            <person name="Matheny P.B."/>
            <person name="Labbe J."/>
            <person name="Martin F.M."/>
        </authorList>
    </citation>
    <scope>NUCLEOTIDE SEQUENCE</scope>
    <source>
        <strain evidence="1">EC-137</strain>
    </source>
</reference>
<name>A0ACB8Q6A2_9AGAM</name>
<evidence type="ECO:0000313" key="2">
    <source>
        <dbReference type="Proteomes" id="UP000814128"/>
    </source>
</evidence>
<accession>A0ACB8Q6A2</accession>
<keyword evidence="2" id="KW-1185">Reference proteome</keyword>